<reference evidence="1" key="1">
    <citation type="submission" date="2020-01" db="EMBL/GenBank/DDBJ databases">
        <title>Identification and distribution of gene clusters putatively required for synthesis of sphingolipid metabolism inhibitors in phylogenetically diverse species of the filamentous fungus Fusarium.</title>
        <authorList>
            <person name="Kim H.-S."/>
            <person name="Busman M."/>
            <person name="Brown D.W."/>
            <person name="Divon H."/>
            <person name="Uhlig S."/>
            <person name="Proctor R.H."/>
        </authorList>
    </citation>
    <scope>NUCLEOTIDE SEQUENCE</scope>
    <source>
        <strain evidence="1">NRRL 53441</strain>
    </source>
</reference>
<proteinExistence type="predicted"/>
<gene>
    <name evidence="1" type="ORF">F53441_13060</name>
</gene>
<protein>
    <submittedName>
        <fullName evidence="1">Uncharacterized protein</fullName>
    </submittedName>
</protein>
<accession>A0A8H4JUQ1</accession>
<comment type="caution">
    <text evidence="1">The sequence shown here is derived from an EMBL/GenBank/DDBJ whole genome shotgun (WGS) entry which is preliminary data.</text>
</comment>
<dbReference type="EMBL" id="JAADJG010000761">
    <property type="protein sequence ID" value="KAF4437383.1"/>
    <property type="molecule type" value="Genomic_DNA"/>
</dbReference>
<sequence>MGLHPTPSALIVSWDANPPLGRFRTVLQEYFGYDTIPLRLPKQNCEQVLKRELANALISHSGMNNPFILYCYGDSLMRQGQSRLLLTRSDRSVFVDWLKLRQEHLDKFDSNVLVILDCNHKVMQTAVNRYPILEDDMASRSKSIVQILVAPKFSHQDATPFPYVLANTLKAVAESSASGPIDIRYLVAEISRRSGPEYYAELYSLRPDQEDLKLQVCSYERQDSFVDTWYDPWVANNASKYLRVSVLPITWAEVDRWDAEAELKELLDVFEDHFDLMIESIVKIPNASSAQSSLQARIDEQIDKVGPRGLLIVVYNGHARRTDGGMILFGRSSDGQSVNWTEVTHTLNVANCDVVHVLDCCDALSATKGIEAEKQTQVDMARAADLKTNDSEFQGINETLAAGAREERVPAGPDSSMKVFAMVLREMAVQKIPISIHSWQQHIIAKSTVLTPSNMPIPHPVAETPNFLYPPAPHLPRFY</sequence>
<evidence type="ECO:0000313" key="1">
    <source>
        <dbReference type="EMBL" id="KAF4437383.1"/>
    </source>
</evidence>
<dbReference type="Proteomes" id="UP000605986">
    <property type="component" value="Unassembled WGS sequence"/>
</dbReference>
<evidence type="ECO:0000313" key="2">
    <source>
        <dbReference type="Proteomes" id="UP000605986"/>
    </source>
</evidence>
<dbReference type="AlphaFoldDB" id="A0A8H4JUQ1"/>
<dbReference type="OrthoDB" id="4760831at2759"/>
<organism evidence="1 2">
    <name type="scientific">Fusarium austroafricanum</name>
    <dbReference type="NCBI Taxonomy" id="2364996"/>
    <lineage>
        <taxon>Eukaryota</taxon>
        <taxon>Fungi</taxon>
        <taxon>Dikarya</taxon>
        <taxon>Ascomycota</taxon>
        <taxon>Pezizomycotina</taxon>
        <taxon>Sordariomycetes</taxon>
        <taxon>Hypocreomycetidae</taxon>
        <taxon>Hypocreales</taxon>
        <taxon>Nectriaceae</taxon>
        <taxon>Fusarium</taxon>
        <taxon>Fusarium concolor species complex</taxon>
    </lineage>
</organism>
<name>A0A8H4JUQ1_9HYPO</name>
<keyword evidence="2" id="KW-1185">Reference proteome</keyword>